<dbReference type="PANTHER" id="PTHR37909">
    <property type="entry name" value="S-ADENOSYL-L-METHIONINE-DEPENDENT METHYLTRANSFERASES SUPERFAMILY PROTEIN"/>
    <property type="match status" value="1"/>
</dbReference>
<name>A0A0G4IEJ3_9ALVE</name>
<dbReference type="InterPro" id="IPR029063">
    <property type="entry name" value="SAM-dependent_MTases_sf"/>
</dbReference>
<feature type="region of interest" description="Disordered" evidence="1">
    <location>
        <begin position="175"/>
        <end position="214"/>
    </location>
</feature>
<dbReference type="AlphaFoldDB" id="A0A0G4IEJ3"/>
<evidence type="ECO:0008006" key="3">
    <source>
        <dbReference type="Google" id="ProtNLM"/>
    </source>
</evidence>
<evidence type="ECO:0000256" key="1">
    <source>
        <dbReference type="SAM" id="MobiDB-lite"/>
    </source>
</evidence>
<dbReference type="VEuPathDB" id="CryptoDB:Cvel_2395"/>
<sequence length="499" mass="54603">MNSTTTAGAIASVRSADSEHSVPGELNKNNSKSSETAPHRTTPPPLPSFVPVSDRVRNVCWEALPPWRSSPLDPSCCSGLSGLPIFSTEDAPSPSASSSESGWLSAAALGALAKSIVAARPDCWPLDHLGELHPLTCCLGIRPGCFDAVRTPDICCQKEESASCWGPLFPPQSLPVSGTESESGDSDDSVAVPQEDGAGGRVSPQTAPAGELREPLRRLVKDAETRHAVFAACCDAFLQEEGVPLFIEFAGKRSDFAVVLDLMGASTGAEVGVLQGRFSKELLDRWTGVRAFWLVDPWRHAEAEENYRDSSNADRSTQSRRMTETIERLETHSNVTLFLRMPSVRAAQHVAMQDSSLDFVYLDARHDFCAVSEDLEAWWPKLREGGLMAGDDFTLDPLLAGENWDVCADGRVEPGAVRRAVMEFAKKMGGQTVVVVNKEPGDLFAPNWAIFKGRRRADVESFLAVVREKLAEENRKVRAERERSWPQAVEYIWTHGTYY</sequence>
<evidence type="ECO:0000313" key="2">
    <source>
        <dbReference type="EMBL" id="CEM55548.1"/>
    </source>
</evidence>
<protein>
    <recommendedName>
        <fullName evidence="3">Class I SAM-dependent methyltransferase</fullName>
    </recommendedName>
</protein>
<organism evidence="2">
    <name type="scientific">Chromera velia CCMP2878</name>
    <dbReference type="NCBI Taxonomy" id="1169474"/>
    <lineage>
        <taxon>Eukaryota</taxon>
        <taxon>Sar</taxon>
        <taxon>Alveolata</taxon>
        <taxon>Colpodellida</taxon>
        <taxon>Chromeraceae</taxon>
        <taxon>Chromera</taxon>
    </lineage>
</organism>
<dbReference type="Gene3D" id="3.40.50.150">
    <property type="entry name" value="Vaccinia Virus protein VP39"/>
    <property type="match status" value="1"/>
</dbReference>
<dbReference type="EMBL" id="CDMZ01005887">
    <property type="protein sequence ID" value="CEM55548.1"/>
    <property type="molecule type" value="Genomic_DNA"/>
</dbReference>
<proteinExistence type="predicted"/>
<feature type="compositionally biased region" description="Polar residues" evidence="1">
    <location>
        <begin position="27"/>
        <end position="36"/>
    </location>
</feature>
<dbReference type="Pfam" id="PF13578">
    <property type="entry name" value="Methyltransf_24"/>
    <property type="match status" value="1"/>
</dbReference>
<dbReference type="PANTHER" id="PTHR37909:SF1">
    <property type="entry name" value="S-ADENOSYL-L-METHIONINE-DEPENDENT METHYLTRANSFERASES SUPERFAMILY PROTEIN"/>
    <property type="match status" value="1"/>
</dbReference>
<feature type="region of interest" description="Disordered" evidence="1">
    <location>
        <begin position="1"/>
        <end position="49"/>
    </location>
</feature>
<reference evidence="2" key="1">
    <citation type="submission" date="2014-11" db="EMBL/GenBank/DDBJ databases">
        <authorList>
            <person name="Otto D Thomas"/>
            <person name="Naeem Raeece"/>
        </authorList>
    </citation>
    <scope>NUCLEOTIDE SEQUENCE</scope>
</reference>
<accession>A0A0G4IEJ3</accession>
<gene>
    <name evidence="2" type="ORF">Cvel_2395</name>
</gene>